<keyword evidence="2" id="KW-1185">Reference proteome</keyword>
<dbReference type="Proteomes" id="UP000001400">
    <property type="component" value="Chromosome"/>
</dbReference>
<accession>B5ICV5</accession>
<dbReference type="RefSeq" id="WP_008084134.1">
    <property type="nucleotide sequence ID" value="NC_013926.1"/>
</dbReference>
<evidence type="ECO:0000313" key="1">
    <source>
        <dbReference type="EMBL" id="ADD09285.1"/>
    </source>
</evidence>
<dbReference type="EMBL" id="CP001941">
    <property type="protein sequence ID" value="ADD09285.1"/>
    <property type="molecule type" value="Genomic_DNA"/>
</dbReference>
<gene>
    <name evidence="1" type="ordered locus">Aboo_1479</name>
</gene>
<dbReference type="GeneID" id="8828447"/>
<dbReference type="HOGENOM" id="CLU_759916_0_0_2"/>
<dbReference type="KEGG" id="abi:Aboo_1479"/>
<organism evidence="1 2">
    <name type="scientific">Aciduliprofundum boonei (strain DSM 19572 / T469)</name>
    <dbReference type="NCBI Taxonomy" id="439481"/>
    <lineage>
        <taxon>Archaea</taxon>
        <taxon>Methanobacteriati</taxon>
        <taxon>Thermoplasmatota</taxon>
        <taxon>DHVE2 group</taxon>
        <taxon>Candidatus Aciduliprofundum</taxon>
    </lineage>
</organism>
<evidence type="ECO:0000313" key="2">
    <source>
        <dbReference type="Proteomes" id="UP000001400"/>
    </source>
</evidence>
<proteinExistence type="predicted"/>
<dbReference type="OrthoDB" id="366058at2157"/>
<sequence length="364" mass="41769">MAHKLKTAAKIYSALLTIAKIAVIILIILALYSFLVEDVQVVNVGKPFFEFEGSKLIINVPVTIKNYGFYNISDISVHYEIRNKTTELITGEDLIGNISTNSIDTFDVPIAINFQELYKKEYPNLYHFYNKDILDANITISLGYMLNLVNISINLNHTFQWTPPIESASIYPPNNVKMSSNNLSFDIPYHIKTASYLTGNAKIDGKIENNGKTYGSFTSNIPLGEDYKGNIKMEVNSEDSRYMLTHSIPLQMIGNITIFGFKVPFRYSYHWGAPLENLTYKILENRTIYYSFTNAANYSLSLDIDKIYYYHNTEVKKEYTYMYVAPGEHVEKYEKITVTQPVDKIEIIFYDENTGISYKEVINL</sequence>
<protein>
    <submittedName>
        <fullName evidence="1">Uncharacterized protein</fullName>
    </submittedName>
</protein>
<dbReference type="eggNOG" id="arCOG13565">
    <property type="taxonomic scope" value="Archaea"/>
</dbReference>
<dbReference type="AlphaFoldDB" id="B5ICV5"/>
<name>B5ICV5_ACIB4</name>
<reference evidence="1" key="1">
    <citation type="submission" date="2010-02" db="EMBL/GenBank/DDBJ databases">
        <title>Complete sequence of Aciduliprofundum boonei T469.</title>
        <authorList>
            <consortium name="US DOE Joint Genome Institute"/>
            <person name="Lucas S."/>
            <person name="Copeland A."/>
            <person name="Lapidus A."/>
            <person name="Cheng J.-F."/>
            <person name="Bruce D."/>
            <person name="Goodwin L."/>
            <person name="Pitluck S."/>
            <person name="Saunders E."/>
            <person name="Detter J.C."/>
            <person name="Han C."/>
            <person name="Tapia R."/>
            <person name="Land M."/>
            <person name="Hauser L."/>
            <person name="Kyrpides N."/>
            <person name="Mikhailova N."/>
            <person name="Flores G."/>
            <person name="Reysenbach A.-L."/>
            <person name="Woyke T."/>
        </authorList>
    </citation>
    <scope>NUCLEOTIDE SEQUENCE</scope>
    <source>
        <strain evidence="1">T469</strain>
    </source>
</reference>